<name>A0A328FAN7_9BACT</name>
<dbReference type="AlphaFoldDB" id="A0A328FAN7"/>
<evidence type="ECO:0000313" key="2">
    <source>
        <dbReference type="Proteomes" id="UP000248798"/>
    </source>
</evidence>
<evidence type="ECO:0000313" key="1">
    <source>
        <dbReference type="EMBL" id="RAM00087.1"/>
    </source>
</evidence>
<sequence>MFKIYKNLVKEGSWQCSKKCLIVEKQVEKMLKIFKQHHPGILERKSGVMSSSIKWIVSIGLQKAKNERTDPFKT</sequence>
<comment type="caution">
    <text evidence="1">The sequence shown here is derived from an EMBL/GenBank/DDBJ whole genome shotgun (WGS) entry which is preliminary data.</text>
</comment>
<dbReference type="EMBL" id="QLNI01000066">
    <property type="protein sequence ID" value="RAM00087.1"/>
    <property type="molecule type" value="Genomic_DNA"/>
</dbReference>
<organism evidence="1 2">
    <name type="scientific">Desulfobacter hydrogenophilus</name>
    <dbReference type="NCBI Taxonomy" id="2291"/>
    <lineage>
        <taxon>Bacteria</taxon>
        <taxon>Pseudomonadati</taxon>
        <taxon>Thermodesulfobacteriota</taxon>
        <taxon>Desulfobacteria</taxon>
        <taxon>Desulfobacterales</taxon>
        <taxon>Desulfobacteraceae</taxon>
        <taxon>Desulfobacter</taxon>
    </lineage>
</organism>
<gene>
    <name evidence="1" type="ORF">DO021_20945</name>
</gene>
<dbReference type="Proteomes" id="UP000248798">
    <property type="component" value="Unassembled WGS sequence"/>
</dbReference>
<reference evidence="1 2" key="1">
    <citation type="submission" date="2018-06" db="EMBL/GenBank/DDBJ databases">
        <title>Complete Genome Sequence of Desulfobacter hydrogenophilus (DSM3380).</title>
        <authorList>
            <person name="Marietou A."/>
            <person name="Schreiber L."/>
            <person name="Marshall I."/>
            <person name="Jorgensen B."/>
        </authorList>
    </citation>
    <scope>NUCLEOTIDE SEQUENCE [LARGE SCALE GENOMIC DNA]</scope>
    <source>
        <strain evidence="1 2">DSM 3380</strain>
    </source>
</reference>
<accession>A0A328FAN7</accession>
<protein>
    <submittedName>
        <fullName evidence="1">Uncharacterized protein</fullName>
    </submittedName>
</protein>
<proteinExistence type="predicted"/>